<keyword evidence="2" id="KW-1185">Reference proteome</keyword>
<sequence>MGRDTSTSVYRPIREANWLIDIWCSAPPTLNLTVVTAVKSPRCILNVEKNSKVSSTYCSLGTSWSCLQSGAASVGAMVATAVVARLAGPDWWQHLPGAGYPQGRPVSWPGKMTTPYLQENC</sequence>
<reference evidence="1 2" key="2">
    <citation type="journal article" date="2022" name="Mol. Ecol. Resour.">
        <title>The genomes of chicory, endive, great burdock and yacon provide insights into Asteraceae paleo-polyploidization history and plant inulin production.</title>
        <authorList>
            <person name="Fan W."/>
            <person name="Wang S."/>
            <person name="Wang H."/>
            <person name="Wang A."/>
            <person name="Jiang F."/>
            <person name="Liu H."/>
            <person name="Zhao H."/>
            <person name="Xu D."/>
            <person name="Zhang Y."/>
        </authorList>
    </citation>
    <scope>NUCLEOTIDE SEQUENCE [LARGE SCALE GENOMIC DNA]</scope>
    <source>
        <strain evidence="2">cv. Yunnan</strain>
        <tissue evidence="1">Leaves</tissue>
    </source>
</reference>
<name>A0ACB9GM06_9ASTR</name>
<comment type="caution">
    <text evidence="1">The sequence shown here is derived from an EMBL/GenBank/DDBJ whole genome shotgun (WGS) entry which is preliminary data.</text>
</comment>
<accession>A0ACB9GM06</accession>
<dbReference type="Proteomes" id="UP001056120">
    <property type="component" value="Linkage Group LG14"/>
</dbReference>
<proteinExistence type="predicted"/>
<reference evidence="2" key="1">
    <citation type="journal article" date="2022" name="Mol. Ecol. Resour.">
        <title>The genomes of chicory, endive, great burdock and yacon provide insights into Asteraceae palaeo-polyploidization history and plant inulin production.</title>
        <authorList>
            <person name="Fan W."/>
            <person name="Wang S."/>
            <person name="Wang H."/>
            <person name="Wang A."/>
            <person name="Jiang F."/>
            <person name="Liu H."/>
            <person name="Zhao H."/>
            <person name="Xu D."/>
            <person name="Zhang Y."/>
        </authorList>
    </citation>
    <scope>NUCLEOTIDE SEQUENCE [LARGE SCALE GENOMIC DNA]</scope>
    <source>
        <strain evidence="2">cv. Yunnan</strain>
    </source>
</reference>
<gene>
    <name evidence="1" type="ORF">L1987_43213</name>
</gene>
<organism evidence="1 2">
    <name type="scientific">Smallanthus sonchifolius</name>
    <dbReference type="NCBI Taxonomy" id="185202"/>
    <lineage>
        <taxon>Eukaryota</taxon>
        <taxon>Viridiplantae</taxon>
        <taxon>Streptophyta</taxon>
        <taxon>Embryophyta</taxon>
        <taxon>Tracheophyta</taxon>
        <taxon>Spermatophyta</taxon>
        <taxon>Magnoliopsida</taxon>
        <taxon>eudicotyledons</taxon>
        <taxon>Gunneridae</taxon>
        <taxon>Pentapetalae</taxon>
        <taxon>asterids</taxon>
        <taxon>campanulids</taxon>
        <taxon>Asterales</taxon>
        <taxon>Asteraceae</taxon>
        <taxon>Asteroideae</taxon>
        <taxon>Heliantheae alliance</taxon>
        <taxon>Millerieae</taxon>
        <taxon>Smallanthus</taxon>
    </lineage>
</organism>
<protein>
    <submittedName>
        <fullName evidence="1">Uncharacterized protein</fullName>
    </submittedName>
</protein>
<evidence type="ECO:0000313" key="2">
    <source>
        <dbReference type="Proteomes" id="UP001056120"/>
    </source>
</evidence>
<dbReference type="EMBL" id="CM042031">
    <property type="protein sequence ID" value="KAI3784120.1"/>
    <property type="molecule type" value="Genomic_DNA"/>
</dbReference>
<evidence type="ECO:0000313" key="1">
    <source>
        <dbReference type="EMBL" id="KAI3784120.1"/>
    </source>
</evidence>